<organism evidence="1 2">
    <name type="scientific">Pedobacter metabolipauper</name>
    <dbReference type="NCBI Taxonomy" id="425513"/>
    <lineage>
        <taxon>Bacteria</taxon>
        <taxon>Pseudomonadati</taxon>
        <taxon>Bacteroidota</taxon>
        <taxon>Sphingobacteriia</taxon>
        <taxon>Sphingobacteriales</taxon>
        <taxon>Sphingobacteriaceae</taxon>
        <taxon>Pedobacter</taxon>
    </lineage>
</organism>
<dbReference type="AlphaFoldDB" id="A0A4R6STH6"/>
<reference evidence="1 2" key="1">
    <citation type="submission" date="2019-03" db="EMBL/GenBank/DDBJ databases">
        <title>Genomic Encyclopedia of Archaeal and Bacterial Type Strains, Phase II (KMG-II): from individual species to whole genera.</title>
        <authorList>
            <person name="Goeker M."/>
        </authorList>
    </citation>
    <scope>NUCLEOTIDE SEQUENCE [LARGE SCALE GENOMIC DNA]</scope>
    <source>
        <strain evidence="1 2">DSM 19035</strain>
    </source>
</reference>
<accession>A0A4R6STH6</accession>
<proteinExistence type="predicted"/>
<gene>
    <name evidence="1" type="ORF">ATK78_3939</name>
</gene>
<keyword evidence="2" id="KW-1185">Reference proteome</keyword>
<comment type="caution">
    <text evidence="1">The sequence shown here is derived from an EMBL/GenBank/DDBJ whole genome shotgun (WGS) entry which is preliminary data.</text>
</comment>
<protein>
    <recommendedName>
        <fullName evidence="3">Universal stress protein family protein</fullName>
    </recommendedName>
</protein>
<dbReference type="Proteomes" id="UP000295620">
    <property type="component" value="Unassembled WGS sequence"/>
</dbReference>
<evidence type="ECO:0000313" key="1">
    <source>
        <dbReference type="EMBL" id="TDQ06926.1"/>
    </source>
</evidence>
<evidence type="ECO:0000313" key="2">
    <source>
        <dbReference type="Proteomes" id="UP000295620"/>
    </source>
</evidence>
<dbReference type="EMBL" id="SNYC01000007">
    <property type="protein sequence ID" value="TDQ06926.1"/>
    <property type="molecule type" value="Genomic_DNA"/>
</dbReference>
<sequence>MQTILVPTDFNISSLDCISSLCNQFKNEDLRFIFVHVFKLSDSMGDLLMLSRRSREFEQVSDEFYKRCNEIKAQNKQVKGLQIEFLYGSTLSMFKNFLEANAVNLVLDSSNCYLSKINKSSIDPQVLVQKCGLPIVAIAEQAPVKAASVSKVHRYEEELSEV</sequence>
<dbReference type="RefSeq" id="WP_133577754.1">
    <property type="nucleotide sequence ID" value="NZ_SNYC01000007.1"/>
</dbReference>
<dbReference type="SUPFAM" id="SSF52402">
    <property type="entry name" value="Adenine nucleotide alpha hydrolases-like"/>
    <property type="match status" value="1"/>
</dbReference>
<dbReference type="OrthoDB" id="893860at2"/>
<evidence type="ECO:0008006" key="3">
    <source>
        <dbReference type="Google" id="ProtNLM"/>
    </source>
</evidence>
<name>A0A4R6STH6_9SPHI</name>